<reference evidence="2 3" key="1">
    <citation type="submission" date="2016-06" db="EMBL/GenBank/DDBJ databases">
        <authorList>
            <person name="Kjaerup R.B."/>
            <person name="Dalgaard T.S."/>
            <person name="Juul-Madsen H.R."/>
        </authorList>
    </citation>
    <scope>NUCLEOTIDE SEQUENCE [LARGE SCALE GENOMIC DNA]</scope>
    <source>
        <strain evidence="2 3">1S159</strain>
    </source>
</reference>
<dbReference type="Proteomes" id="UP000093523">
    <property type="component" value="Unassembled WGS sequence"/>
</dbReference>
<evidence type="ECO:0000313" key="2">
    <source>
        <dbReference type="EMBL" id="OCH19576.1"/>
    </source>
</evidence>
<keyword evidence="1" id="KW-1133">Transmembrane helix</keyword>
<evidence type="ECO:0008006" key="4">
    <source>
        <dbReference type="Google" id="ProtNLM"/>
    </source>
</evidence>
<feature type="transmembrane region" description="Helical" evidence="1">
    <location>
        <begin position="7"/>
        <end position="25"/>
    </location>
</feature>
<dbReference type="RefSeq" id="WP_065611730.1">
    <property type="nucleotide sequence ID" value="NZ_CAWMPN010000015.1"/>
</dbReference>
<gene>
    <name evidence="2" type="ORF">A6E04_16255</name>
</gene>
<evidence type="ECO:0000256" key="1">
    <source>
        <dbReference type="SAM" id="Phobius"/>
    </source>
</evidence>
<dbReference type="EMBL" id="MAJU01000015">
    <property type="protein sequence ID" value="OCH19576.1"/>
    <property type="molecule type" value="Genomic_DNA"/>
</dbReference>
<evidence type="ECO:0000313" key="3">
    <source>
        <dbReference type="Proteomes" id="UP000093523"/>
    </source>
</evidence>
<keyword evidence="1" id="KW-0472">Membrane</keyword>
<protein>
    <recommendedName>
        <fullName evidence="4">Asparaginyl-tRNA synthetase</fullName>
    </recommendedName>
</protein>
<comment type="caution">
    <text evidence="2">The sequence shown here is derived from an EMBL/GenBank/DDBJ whole genome shotgun (WGS) entry which is preliminary data.</text>
</comment>
<keyword evidence="1" id="KW-0812">Transmembrane</keyword>
<dbReference type="AlphaFoldDB" id="A0A1B9NWJ8"/>
<sequence length="63" mass="7114">MSSELKLIPIVFLCAFLSIIGHFILSSLFSEENWLEYIAAIIPISMIVIGYCAFKFAAKNDNR</sequence>
<name>A0A1B9NWJ8_ALILO</name>
<dbReference type="OrthoDB" id="5917813at2"/>
<proteinExistence type="predicted"/>
<accession>A0A1B9NWJ8</accession>
<feature type="transmembrane region" description="Helical" evidence="1">
    <location>
        <begin position="37"/>
        <end position="58"/>
    </location>
</feature>
<organism evidence="2 3">
    <name type="scientific">Aliivibrio logei</name>
    <name type="common">Vibrio logei</name>
    <dbReference type="NCBI Taxonomy" id="688"/>
    <lineage>
        <taxon>Bacteria</taxon>
        <taxon>Pseudomonadati</taxon>
        <taxon>Pseudomonadota</taxon>
        <taxon>Gammaproteobacteria</taxon>
        <taxon>Vibrionales</taxon>
        <taxon>Vibrionaceae</taxon>
        <taxon>Aliivibrio</taxon>
    </lineage>
</organism>